<keyword evidence="2" id="KW-1185">Reference proteome</keyword>
<dbReference type="EMBL" id="SZYD01000018">
    <property type="protein sequence ID" value="KAD2805387.1"/>
    <property type="molecule type" value="Genomic_DNA"/>
</dbReference>
<organism evidence="1 2">
    <name type="scientific">Mikania micrantha</name>
    <name type="common">bitter vine</name>
    <dbReference type="NCBI Taxonomy" id="192012"/>
    <lineage>
        <taxon>Eukaryota</taxon>
        <taxon>Viridiplantae</taxon>
        <taxon>Streptophyta</taxon>
        <taxon>Embryophyta</taxon>
        <taxon>Tracheophyta</taxon>
        <taxon>Spermatophyta</taxon>
        <taxon>Magnoliopsida</taxon>
        <taxon>eudicotyledons</taxon>
        <taxon>Gunneridae</taxon>
        <taxon>Pentapetalae</taxon>
        <taxon>asterids</taxon>
        <taxon>campanulids</taxon>
        <taxon>Asterales</taxon>
        <taxon>Asteraceae</taxon>
        <taxon>Asteroideae</taxon>
        <taxon>Heliantheae alliance</taxon>
        <taxon>Eupatorieae</taxon>
        <taxon>Mikania</taxon>
    </lineage>
</organism>
<dbReference type="Proteomes" id="UP000326396">
    <property type="component" value="Linkage Group LG8"/>
</dbReference>
<evidence type="ECO:0000313" key="1">
    <source>
        <dbReference type="EMBL" id="KAD2805387.1"/>
    </source>
</evidence>
<gene>
    <name evidence="1" type="ORF">E3N88_38764</name>
</gene>
<sequence>MGLLGSSGDLSRYATAHKDTVVIRDKWRGKFERGTSSRYARVILELVALREETQPYLELGKLRELKGEDLPSLSFIFSCSSLTKPAIQESWKLLKHHLSNQRSVGR</sequence>
<accession>A0A5N6LV01</accession>
<proteinExistence type="predicted"/>
<comment type="caution">
    <text evidence="1">The sequence shown here is derived from an EMBL/GenBank/DDBJ whole genome shotgun (WGS) entry which is preliminary data.</text>
</comment>
<name>A0A5N6LV01_9ASTR</name>
<dbReference type="AlphaFoldDB" id="A0A5N6LV01"/>
<reference evidence="1 2" key="1">
    <citation type="submission" date="2019-05" db="EMBL/GenBank/DDBJ databases">
        <title>Mikania micrantha, genome provides insights into the molecular mechanism of rapid growth.</title>
        <authorList>
            <person name="Liu B."/>
        </authorList>
    </citation>
    <scope>NUCLEOTIDE SEQUENCE [LARGE SCALE GENOMIC DNA]</scope>
    <source>
        <strain evidence="1">NLD-2019</strain>
        <tissue evidence="1">Leaf</tissue>
    </source>
</reference>
<protein>
    <submittedName>
        <fullName evidence="1">Uncharacterized protein</fullName>
    </submittedName>
</protein>
<evidence type="ECO:0000313" key="2">
    <source>
        <dbReference type="Proteomes" id="UP000326396"/>
    </source>
</evidence>